<keyword evidence="6" id="KW-1185">Reference proteome</keyword>
<dbReference type="Gene3D" id="3.30.559.30">
    <property type="entry name" value="Nonribosomal peptide synthetase, condensation domain"/>
    <property type="match status" value="1"/>
</dbReference>
<keyword evidence="2" id="KW-0597">Phosphoprotein</keyword>
<dbReference type="Pfam" id="PF13193">
    <property type="entry name" value="AMP-binding_C"/>
    <property type="match status" value="1"/>
</dbReference>
<protein>
    <submittedName>
        <fullName evidence="5">Uncharacterized protein</fullName>
    </submittedName>
</protein>
<dbReference type="FunFam" id="3.30.559.10:FF:000012">
    <property type="entry name" value="Non-ribosomal peptide synthetase"/>
    <property type="match status" value="1"/>
</dbReference>
<dbReference type="CDD" id="cd19531">
    <property type="entry name" value="LCL_NRPS-like"/>
    <property type="match status" value="1"/>
</dbReference>
<evidence type="ECO:0000313" key="5">
    <source>
        <dbReference type="EMBL" id="KAF9948183.1"/>
    </source>
</evidence>
<organism evidence="5 6">
    <name type="scientific">Mortierella alpina</name>
    <name type="common">Oleaginous fungus</name>
    <name type="synonym">Mortierella renispora</name>
    <dbReference type="NCBI Taxonomy" id="64518"/>
    <lineage>
        <taxon>Eukaryota</taxon>
        <taxon>Fungi</taxon>
        <taxon>Fungi incertae sedis</taxon>
        <taxon>Mucoromycota</taxon>
        <taxon>Mortierellomycotina</taxon>
        <taxon>Mortierellomycetes</taxon>
        <taxon>Mortierellales</taxon>
        <taxon>Mortierellaceae</taxon>
        <taxon>Mortierella</taxon>
    </lineage>
</organism>
<name>A0A9P6IUC1_MORAP</name>
<dbReference type="GO" id="GO:0005737">
    <property type="term" value="C:cytoplasm"/>
    <property type="evidence" value="ECO:0007669"/>
    <property type="project" value="TreeGrafter"/>
</dbReference>
<evidence type="ECO:0000259" key="3">
    <source>
        <dbReference type="Pfam" id="PF00668"/>
    </source>
</evidence>
<dbReference type="OrthoDB" id="329835at2759"/>
<dbReference type="SUPFAM" id="SSF56801">
    <property type="entry name" value="Acetyl-CoA synthetase-like"/>
    <property type="match status" value="1"/>
</dbReference>
<dbReference type="PROSITE" id="PS00455">
    <property type="entry name" value="AMP_BINDING"/>
    <property type="match status" value="1"/>
</dbReference>
<dbReference type="GO" id="GO:0044550">
    <property type="term" value="P:secondary metabolite biosynthetic process"/>
    <property type="evidence" value="ECO:0007669"/>
    <property type="project" value="TreeGrafter"/>
</dbReference>
<dbReference type="FunFam" id="3.30.300.30:FF:000010">
    <property type="entry name" value="Enterobactin synthetase component F"/>
    <property type="match status" value="1"/>
</dbReference>
<dbReference type="Proteomes" id="UP000738359">
    <property type="component" value="Unassembled WGS sequence"/>
</dbReference>
<dbReference type="InterPro" id="IPR010071">
    <property type="entry name" value="AA_adenyl_dom"/>
</dbReference>
<feature type="non-terminal residue" evidence="5">
    <location>
        <position position="894"/>
    </location>
</feature>
<gene>
    <name evidence="5" type="ORF">BGZ70_002323</name>
</gene>
<reference evidence="5" key="1">
    <citation type="journal article" date="2020" name="Fungal Divers.">
        <title>Resolving the Mortierellaceae phylogeny through synthesis of multi-gene phylogenetics and phylogenomics.</title>
        <authorList>
            <person name="Vandepol N."/>
            <person name="Liber J."/>
            <person name="Desiro A."/>
            <person name="Na H."/>
            <person name="Kennedy M."/>
            <person name="Barry K."/>
            <person name="Grigoriev I.V."/>
            <person name="Miller A.N."/>
            <person name="O'Donnell K."/>
            <person name="Stajich J.E."/>
            <person name="Bonito G."/>
        </authorList>
    </citation>
    <scope>NUCLEOTIDE SEQUENCE</scope>
    <source>
        <strain evidence="5">CK1249</strain>
    </source>
</reference>
<dbReference type="GO" id="GO:0043041">
    <property type="term" value="P:amino acid activation for nonribosomal peptide biosynthetic process"/>
    <property type="evidence" value="ECO:0007669"/>
    <property type="project" value="TreeGrafter"/>
</dbReference>
<accession>A0A9P6IUC1</accession>
<feature type="domain" description="AMP-binding enzyme C-terminal" evidence="4">
    <location>
        <begin position="778"/>
        <end position="852"/>
    </location>
</feature>
<dbReference type="FunFam" id="2.30.38.10:FF:000001">
    <property type="entry name" value="Non-ribosomal peptide synthetase PvdI"/>
    <property type="match status" value="1"/>
</dbReference>
<comment type="caution">
    <text evidence="5">The sequence shown here is derived from an EMBL/GenBank/DDBJ whole genome shotgun (WGS) entry which is preliminary data.</text>
</comment>
<dbReference type="InterPro" id="IPR020845">
    <property type="entry name" value="AMP-binding_CS"/>
</dbReference>
<dbReference type="SUPFAM" id="SSF52777">
    <property type="entry name" value="CoA-dependent acyltransferases"/>
    <property type="match status" value="2"/>
</dbReference>
<dbReference type="InterPro" id="IPR023213">
    <property type="entry name" value="CAT-like_dom_sf"/>
</dbReference>
<proteinExistence type="predicted"/>
<evidence type="ECO:0000313" key="6">
    <source>
        <dbReference type="Proteomes" id="UP000738359"/>
    </source>
</evidence>
<dbReference type="NCBIfam" id="TIGR01733">
    <property type="entry name" value="AA-adenyl-dom"/>
    <property type="match status" value="1"/>
</dbReference>
<dbReference type="GO" id="GO:0003824">
    <property type="term" value="F:catalytic activity"/>
    <property type="evidence" value="ECO:0007669"/>
    <property type="project" value="InterPro"/>
</dbReference>
<evidence type="ECO:0000256" key="1">
    <source>
        <dbReference type="ARBA" id="ARBA00022450"/>
    </source>
</evidence>
<evidence type="ECO:0000256" key="2">
    <source>
        <dbReference type="ARBA" id="ARBA00022553"/>
    </source>
</evidence>
<sequence>MSTFYASPTLQSLADAVKTCICQGDSVHLSIPRASRDGPLDLSYAQQRLWFLAKLQEASGSYHANRAFRLHGALDRASLQRAMNSLYARHESLRCAFPTVDGEAQLQILPVSDGLPFVILDIGHEQDQDSVLKQAALQEAAAPFDMERGPLVRARLIRLSEDQHVFLITLHHIITDGFSTGVMFRDLNRLYDAYSSGQADPLDPLSIQYLDYAAWQRQQLTPDTFRDHAAYWRENLTGAPESLELPLDRPRPPQQSLTGASVPVRFNSQLRSALKSLSHKHGVTMFMTMLAAWGAVLSRLSGQDDIVIGTPSANRNHQQVEQLIGFFVSTLALRINLSEEPSAGQLLERVRKATIAAQAHQDIPFEQVVEVVRPPRRTDMTPIFQVMFAWQNQDHVELNLHGIEVVPEDIKHGAAKFDLELVLHEEKGEIIGVLNYSTALFDHGTIERHMPVDRQSYIASDCGSTVLITDESTDIPSEIQAAVVRVSTEREQAEHKQVNVDGSSRCSLDTAYVMYTSGSTGRPKGVLVPHRGVARLVINNGYVDIGNDDRVAFGGNTAFDLSTFEVWISLLNGASIVIINQTTLLNPLQLAVVLDRHQVTLLCLTAALFHQYVQLIGATLSKLRYLKSVGEQGRIEAFTEVAKHGGQVCVLNGYGPTETSAISTVYRVTAATSQLCRLPIGRPISNTSHYVLDKHQCPVLIGVVGELYIGGPGVANGYLNQPELTAERFLPDLFSNVQGARMYKTGDLVRYMSDGNLVFVGRSDTQVKIRGFRVELGEIEARLAEHPLVREAVVLALGESGDDKRLVAYVLAKPQGSLVHTLQKYLSVKLPEYMIPTAFVRMDAFPLTNNGKIDRRALPEPRSDSFVTHAYVAPQGELEIALAAIWSDLLKVER</sequence>
<dbReference type="InterPro" id="IPR045851">
    <property type="entry name" value="AMP-bd_C_sf"/>
</dbReference>
<feature type="domain" description="Condensation" evidence="3">
    <location>
        <begin position="41"/>
        <end position="450"/>
    </location>
</feature>
<dbReference type="InterPro" id="IPR001242">
    <property type="entry name" value="Condensation_dom"/>
</dbReference>
<dbReference type="PANTHER" id="PTHR45527:SF1">
    <property type="entry name" value="FATTY ACID SYNTHASE"/>
    <property type="match status" value="1"/>
</dbReference>
<dbReference type="InterPro" id="IPR042099">
    <property type="entry name" value="ANL_N_sf"/>
</dbReference>
<dbReference type="InterPro" id="IPR025110">
    <property type="entry name" value="AMP-bd_C"/>
</dbReference>
<dbReference type="AlphaFoldDB" id="A0A9P6IUC1"/>
<dbReference type="Pfam" id="PF00668">
    <property type="entry name" value="Condensation"/>
    <property type="match status" value="1"/>
</dbReference>
<dbReference type="Gene3D" id="3.30.300.30">
    <property type="match status" value="1"/>
</dbReference>
<keyword evidence="1" id="KW-0596">Phosphopantetheine</keyword>
<dbReference type="GO" id="GO:0031177">
    <property type="term" value="F:phosphopantetheine binding"/>
    <property type="evidence" value="ECO:0007669"/>
    <property type="project" value="TreeGrafter"/>
</dbReference>
<evidence type="ECO:0000259" key="4">
    <source>
        <dbReference type="Pfam" id="PF13193"/>
    </source>
</evidence>
<dbReference type="PANTHER" id="PTHR45527">
    <property type="entry name" value="NONRIBOSOMAL PEPTIDE SYNTHETASE"/>
    <property type="match status" value="1"/>
</dbReference>
<dbReference type="Gene3D" id="3.40.50.12780">
    <property type="entry name" value="N-terminal domain of ligase-like"/>
    <property type="match status" value="1"/>
</dbReference>
<dbReference type="EMBL" id="JAAAHY010001559">
    <property type="protein sequence ID" value="KAF9948183.1"/>
    <property type="molecule type" value="Genomic_DNA"/>
</dbReference>
<dbReference type="Gene3D" id="3.30.559.10">
    <property type="entry name" value="Chloramphenicol acetyltransferase-like domain"/>
    <property type="match status" value="1"/>
</dbReference>